<keyword evidence="6 10" id="KW-1133">Transmembrane helix</keyword>
<dbReference type="EMBL" id="MH100920">
    <property type="protein sequence ID" value="QMX41497.1"/>
    <property type="molecule type" value="mRNA"/>
</dbReference>
<name>A0A7G5SZL4_DIOAB</name>
<evidence type="ECO:0000256" key="2">
    <source>
        <dbReference type="ARBA" id="ARBA00022516"/>
    </source>
</evidence>
<dbReference type="EC" id="2.3.1.199" evidence="10"/>
<dbReference type="GO" id="GO:0005789">
    <property type="term" value="C:endoplasmic reticulum membrane"/>
    <property type="evidence" value="ECO:0007669"/>
    <property type="project" value="TreeGrafter"/>
</dbReference>
<evidence type="ECO:0000313" key="11">
    <source>
        <dbReference type="EMBL" id="QMX41497.1"/>
    </source>
</evidence>
<comment type="catalytic activity">
    <reaction evidence="10">
        <text>a very-long-chain acyl-CoA + malonyl-CoA + H(+) = a very-long-chain 3-oxoacyl-CoA + CO2 + CoA</text>
        <dbReference type="Rhea" id="RHEA:32727"/>
        <dbReference type="ChEBI" id="CHEBI:15378"/>
        <dbReference type="ChEBI" id="CHEBI:16526"/>
        <dbReference type="ChEBI" id="CHEBI:57287"/>
        <dbReference type="ChEBI" id="CHEBI:57384"/>
        <dbReference type="ChEBI" id="CHEBI:90725"/>
        <dbReference type="ChEBI" id="CHEBI:90736"/>
        <dbReference type="EC" id="2.3.1.199"/>
    </reaction>
</comment>
<keyword evidence="5 10" id="KW-0276">Fatty acid metabolism</keyword>
<keyword evidence="2 10" id="KW-0444">Lipid biosynthesis</keyword>
<evidence type="ECO:0000256" key="4">
    <source>
        <dbReference type="ARBA" id="ARBA00022692"/>
    </source>
</evidence>
<dbReference type="AlphaFoldDB" id="A0A7G5SZL4"/>
<evidence type="ECO:0000256" key="8">
    <source>
        <dbReference type="ARBA" id="ARBA00023136"/>
    </source>
</evidence>
<dbReference type="GO" id="GO:0042761">
    <property type="term" value="P:very long-chain fatty acid biosynthetic process"/>
    <property type="evidence" value="ECO:0007669"/>
    <property type="project" value="TreeGrafter"/>
</dbReference>
<evidence type="ECO:0000256" key="1">
    <source>
        <dbReference type="ARBA" id="ARBA00004141"/>
    </source>
</evidence>
<evidence type="ECO:0000256" key="3">
    <source>
        <dbReference type="ARBA" id="ARBA00022679"/>
    </source>
</evidence>
<dbReference type="InterPro" id="IPR002076">
    <property type="entry name" value="ELO_fam"/>
</dbReference>
<dbReference type="Pfam" id="PF01151">
    <property type="entry name" value="ELO"/>
    <property type="match status" value="1"/>
</dbReference>
<keyword evidence="8 10" id="KW-0472">Membrane</keyword>
<dbReference type="GO" id="GO:0034626">
    <property type="term" value="P:fatty acid elongation, polyunsaturated fatty acid"/>
    <property type="evidence" value="ECO:0007669"/>
    <property type="project" value="TreeGrafter"/>
</dbReference>
<dbReference type="GO" id="GO:0030148">
    <property type="term" value="P:sphingolipid biosynthetic process"/>
    <property type="evidence" value="ECO:0007669"/>
    <property type="project" value="TreeGrafter"/>
</dbReference>
<feature type="transmembrane region" description="Helical" evidence="10">
    <location>
        <begin position="62"/>
        <end position="79"/>
    </location>
</feature>
<comment type="similarity">
    <text evidence="10">Belongs to the ELO family.</text>
</comment>
<dbReference type="PANTHER" id="PTHR11157:SF162">
    <property type="entry name" value="ELONGATION OF VERY LONG CHAIN FATTY ACIDS PROTEIN"/>
    <property type="match status" value="1"/>
</dbReference>
<reference evidence="11" key="1">
    <citation type="submission" date="2018-03" db="EMBL/GenBank/DDBJ databases">
        <authorList>
            <person name="Xing Y."/>
        </authorList>
    </citation>
    <scope>NUCLEOTIDE SEQUENCE</scope>
    <source>
        <tissue evidence="11">Sex gland</tissue>
    </source>
</reference>
<comment type="subcellular location">
    <subcellularLocation>
        <location evidence="1">Membrane</location>
        <topology evidence="1">Multi-pass membrane protein</topology>
    </subcellularLocation>
</comment>
<feature type="transmembrane region" description="Helical" evidence="10">
    <location>
        <begin position="167"/>
        <end position="189"/>
    </location>
</feature>
<keyword evidence="4 10" id="KW-0812">Transmembrane</keyword>
<keyword evidence="9 10" id="KW-0275">Fatty acid biosynthesis</keyword>
<accession>A0A7G5SZL4</accession>
<feature type="transmembrane region" description="Helical" evidence="10">
    <location>
        <begin position="232"/>
        <end position="251"/>
    </location>
</feature>
<keyword evidence="7 10" id="KW-0443">Lipid metabolism</keyword>
<evidence type="ECO:0000256" key="10">
    <source>
        <dbReference type="RuleBase" id="RU361115"/>
    </source>
</evidence>
<keyword evidence="3 10" id="KW-0808">Transferase</keyword>
<feature type="transmembrane region" description="Helical" evidence="10">
    <location>
        <begin position="20"/>
        <end position="42"/>
    </location>
</feature>
<dbReference type="GO" id="GO:0034625">
    <property type="term" value="P:fatty acid elongation, monounsaturated fatty acid"/>
    <property type="evidence" value="ECO:0007669"/>
    <property type="project" value="TreeGrafter"/>
</dbReference>
<organism evidence="11">
    <name type="scientific">Dioryctria abietella</name>
    <name type="common">Spruce coneworm moth</name>
    <name type="synonym">Tinea abietella</name>
    <dbReference type="NCBI Taxonomy" id="305662"/>
    <lineage>
        <taxon>Eukaryota</taxon>
        <taxon>Metazoa</taxon>
        <taxon>Ecdysozoa</taxon>
        <taxon>Arthropoda</taxon>
        <taxon>Hexapoda</taxon>
        <taxon>Insecta</taxon>
        <taxon>Pterygota</taxon>
        <taxon>Neoptera</taxon>
        <taxon>Endopterygota</taxon>
        <taxon>Lepidoptera</taxon>
        <taxon>Glossata</taxon>
        <taxon>Ditrysia</taxon>
        <taxon>Pyraloidea</taxon>
        <taxon>Pyralidae</taxon>
        <taxon>Phycitinae</taxon>
        <taxon>Dioryctria</taxon>
    </lineage>
</organism>
<dbReference type="PANTHER" id="PTHR11157">
    <property type="entry name" value="FATTY ACID ACYL TRANSFERASE-RELATED"/>
    <property type="match status" value="1"/>
</dbReference>
<evidence type="ECO:0000256" key="7">
    <source>
        <dbReference type="ARBA" id="ARBA00023098"/>
    </source>
</evidence>
<dbReference type="GO" id="GO:0019367">
    <property type="term" value="P:fatty acid elongation, saturated fatty acid"/>
    <property type="evidence" value="ECO:0007669"/>
    <property type="project" value="TreeGrafter"/>
</dbReference>
<sequence>MAAIYEWYTDLMDNKSDPRVNSYPMMSSPFPTLAICIFYAYFSKSLGPQIMANRKPFQMRGVLIVYNLAQTIFSTWLFTEYLRSGWWGHYNFTCQPVDYSRSPLAMRMVNICWWYYFSKFTEFLDTIFFVMRKKNDQVSTLHVIHHGIMPMSVWVGTKFAPGGHSTFFALLNSFVHIVMYFYYMVSAMGPKYQKYVWWKKYLTAFQIVQFVAIFTHQLQVLFRPSCTYPRVFVYYIAFHGFLFLFLFSHFYNYRYIKPTKKPGESSGVLSNGLCMPVPDEGAALTGASGYKQDAELPNAYASSGADAFVRRRVVS</sequence>
<proteinExistence type="evidence at transcript level"/>
<evidence type="ECO:0000256" key="5">
    <source>
        <dbReference type="ARBA" id="ARBA00022832"/>
    </source>
</evidence>
<evidence type="ECO:0000256" key="9">
    <source>
        <dbReference type="ARBA" id="ARBA00023160"/>
    </source>
</evidence>
<feature type="transmembrane region" description="Helical" evidence="10">
    <location>
        <begin position="201"/>
        <end position="220"/>
    </location>
</feature>
<protein>
    <recommendedName>
        <fullName evidence="10">Elongation of very long chain fatty acids protein</fullName>
        <ecNumber evidence="10">2.3.1.199</ecNumber>
    </recommendedName>
    <alternativeName>
        <fullName evidence="10">Very-long-chain 3-oxoacyl-CoA synthase</fullName>
    </alternativeName>
</protein>
<evidence type="ECO:0000256" key="6">
    <source>
        <dbReference type="ARBA" id="ARBA00022989"/>
    </source>
</evidence>
<dbReference type="GO" id="GO:0009922">
    <property type="term" value="F:fatty acid elongase activity"/>
    <property type="evidence" value="ECO:0007669"/>
    <property type="project" value="UniProtKB-EC"/>
</dbReference>